<feature type="region of interest" description="Disordered" evidence="2">
    <location>
        <begin position="1"/>
        <end position="85"/>
    </location>
</feature>
<dbReference type="GeneID" id="31003654"/>
<proteinExistence type="predicted"/>
<name>A0A225AJB2_TALAT</name>
<dbReference type="STRING" id="1441469.A0A225AJB2"/>
<comment type="caution">
    <text evidence="4">The sequence shown here is derived from an EMBL/GenBank/DDBJ whole genome shotgun (WGS) entry which is preliminary data.</text>
</comment>
<evidence type="ECO:0000256" key="2">
    <source>
        <dbReference type="SAM" id="MobiDB-lite"/>
    </source>
</evidence>
<feature type="domain" description="SWIM-type" evidence="3">
    <location>
        <begin position="134"/>
        <end position="177"/>
    </location>
</feature>
<dbReference type="RefSeq" id="XP_020121683.1">
    <property type="nucleotide sequence ID" value="XM_020266250.1"/>
</dbReference>
<accession>A0A225AJB2</accession>
<protein>
    <recommendedName>
        <fullName evidence="3">SWIM-type domain-containing protein</fullName>
    </recommendedName>
</protein>
<dbReference type="InterPro" id="IPR007527">
    <property type="entry name" value="Znf_SWIM"/>
</dbReference>
<keyword evidence="1" id="KW-0863">Zinc-finger</keyword>
<evidence type="ECO:0000313" key="5">
    <source>
        <dbReference type="Proteomes" id="UP000214365"/>
    </source>
</evidence>
<keyword evidence="5" id="KW-1185">Reference proteome</keyword>
<feature type="region of interest" description="Disordered" evidence="2">
    <location>
        <begin position="500"/>
        <end position="522"/>
    </location>
</feature>
<dbReference type="PROSITE" id="PS50966">
    <property type="entry name" value="ZF_SWIM"/>
    <property type="match status" value="1"/>
</dbReference>
<organism evidence="4 5">
    <name type="scientific">Talaromyces atroroseus</name>
    <dbReference type="NCBI Taxonomy" id="1441469"/>
    <lineage>
        <taxon>Eukaryota</taxon>
        <taxon>Fungi</taxon>
        <taxon>Dikarya</taxon>
        <taxon>Ascomycota</taxon>
        <taxon>Pezizomycotina</taxon>
        <taxon>Eurotiomycetes</taxon>
        <taxon>Eurotiomycetidae</taxon>
        <taxon>Eurotiales</taxon>
        <taxon>Trichocomaceae</taxon>
        <taxon>Talaromyces</taxon>
        <taxon>Talaromyces sect. Trachyspermi</taxon>
    </lineage>
</organism>
<dbReference type="Proteomes" id="UP000214365">
    <property type="component" value="Unassembled WGS sequence"/>
</dbReference>
<evidence type="ECO:0000259" key="3">
    <source>
        <dbReference type="PROSITE" id="PS50966"/>
    </source>
</evidence>
<dbReference type="AlphaFoldDB" id="A0A225AJB2"/>
<dbReference type="GO" id="GO:0008270">
    <property type="term" value="F:zinc ion binding"/>
    <property type="evidence" value="ECO:0007669"/>
    <property type="project" value="UniProtKB-KW"/>
</dbReference>
<feature type="compositionally biased region" description="Low complexity" evidence="2">
    <location>
        <begin position="15"/>
        <end position="25"/>
    </location>
</feature>
<gene>
    <name evidence="4" type="ORF">UA08_03899</name>
</gene>
<keyword evidence="1" id="KW-0862">Zinc</keyword>
<dbReference type="EMBL" id="LFMY01000004">
    <property type="protein sequence ID" value="OKL61562.1"/>
    <property type="molecule type" value="Genomic_DNA"/>
</dbReference>
<reference evidence="4 5" key="1">
    <citation type="submission" date="2015-06" db="EMBL/GenBank/DDBJ databases">
        <title>Talaromyces atroroseus IBT 11181 draft genome.</title>
        <authorList>
            <person name="Rasmussen K.B."/>
            <person name="Rasmussen S."/>
            <person name="Petersen B."/>
            <person name="Sicheritz-Ponten T."/>
            <person name="Mortensen U.H."/>
            <person name="Thrane U."/>
        </authorList>
    </citation>
    <scope>NUCLEOTIDE SEQUENCE [LARGE SCALE GENOMIC DNA]</scope>
    <source>
        <strain evidence="4 5">IBT 11181</strain>
    </source>
</reference>
<keyword evidence="1" id="KW-0479">Metal-binding</keyword>
<evidence type="ECO:0000256" key="1">
    <source>
        <dbReference type="PROSITE-ProRule" id="PRU00325"/>
    </source>
</evidence>
<feature type="compositionally biased region" description="Basic residues" evidence="2">
    <location>
        <begin position="45"/>
        <end position="68"/>
    </location>
</feature>
<evidence type="ECO:0000313" key="4">
    <source>
        <dbReference type="EMBL" id="OKL61562.1"/>
    </source>
</evidence>
<sequence>MPTTRSQAHRRHFRSPPASSESSAATERRHPSHATQKRSEDAKRGLLRGRGRRRRRSSRRGEHHHHHHQSEGENSNSDNEESSPSDAIAPVILAAKSRILYDIESLEMESRARALAGLKGQFDVVYCREISPFYEFQLSERPRIRIHDGGAECTCSEYENRPDMACRHIFWLVDQVYDSISKGTAPLSPAGLPLSRDGFSPKLPHIHTLLNDRLESLAAHLEWPFIPINESTTARLGYGEAIAGGLSRQEQVRDIMSAFNKVTLPEDFRKDLVEASTATPRTPEQCVVQGDFEATLFRLAVHDNNVYSSICKAMPTGACAAIYFDKVQQQSRNLLLHFDEYRRSGRLPSGRQSLEVYAVARELRQHVQKIRNNLALRVPYGTKGAVEALVTLLQDVSSRNIDAFENSPWGRIAPAGEDADDRNLYEQLIGQANSSRSSNRGVGGGGEEALFILDVLGEVPASVLGSYLSNLFDILAKVEINRAPSSFVLKLKTLIQDAQSGQGRAVKRPATAEAGGGPKRAR</sequence>
<dbReference type="OrthoDB" id="5387895at2759"/>